<comment type="caution">
    <text evidence="3">The sequence shown here is derived from an EMBL/GenBank/DDBJ whole genome shotgun (WGS) entry which is preliminary data.</text>
</comment>
<feature type="region of interest" description="Disordered" evidence="1">
    <location>
        <begin position="75"/>
        <end position="104"/>
    </location>
</feature>
<keyword evidence="4" id="KW-1185">Reference proteome</keyword>
<evidence type="ECO:0000313" key="4">
    <source>
        <dbReference type="Proteomes" id="UP001139384"/>
    </source>
</evidence>
<keyword evidence="2" id="KW-0472">Membrane</keyword>
<keyword evidence="2" id="KW-1133">Transmembrane helix</keyword>
<keyword evidence="2" id="KW-0812">Transmembrane</keyword>
<evidence type="ECO:0000313" key="3">
    <source>
        <dbReference type="EMBL" id="MCF1593894.1"/>
    </source>
</evidence>
<gene>
    <name evidence="3" type="ORF">L0P92_09975</name>
</gene>
<organism evidence="3 4">
    <name type="scientific">Streptomyces muensis</name>
    <dbReference type="NCBI Taxonomy" id="1077944"/>
    <lineage>
        <taxon>Bacteria</taxon>
        <taxon>Bacillati</taxon>
        <taxon>Actinomycetota</taxon>
        <taxon>Actinomycetes</taxon>
        <taxon>Kitasatosporales</taxon>
        <taxon>Streptomycetaceae</taxon>
        <taxon>Streptomyces</taxon>
    </lineage>
</organism>
<accession>A0A9X1PX79</accession>
<dbReference type="AlphaFoldDB" id="A0A9X1PX79"/>
<dbReference type="RefSeq" id="WP_234762170.1">
    <property type="nucleotide sequence ID" value="NZ_JAKEIP010000025.1"/>
</dbReference>
<sequence length="289" mass="30172">MSANRETNHGMTSHDRTNSDIAGLLADAADEVEIGIAPYDAVLRGGRRRKARRWAVATATALALAGSAGTLAVAGMPGGDGTRGTSVATSPPTAPPAPDVSTPSRTLLASGTDHGKKWRVLIDVWRAPRDKREASVELAAMRNFGQTPVDVRDASGLVGKASYFVLREYGDSGKEQVVIEDTFTSEDNLSGRDVEAAAMPVAPGAQGPNRLVVGQVASTAQQVTCTWKDGSTTEVPTVWEAMGAGRDSSGQVRLGSDNPLIRGVSGLPVSWFVCVAPEGTEFKSVAVTK</sequence>
<evidence type="ECO:0000256" key="2">
    <source>
        <dbReference type="SAM" id="Phobius"/>
    </source>
</evidence>
<evidence type="ECO:0000256" key="1">
    <source>
        <dbReference type="SAM" id="MobiDB-lite"/>
    </source>
</evidence>
<reference evidence="3" key="1">
    <citation type="submission" date="2022-01" db="EMBL/GenBank/DDBJ databases">
        <title>Draft Genome Sequences of Seven Type Strains of the Genus Streptomyces.</title>
        <authorList>
            <person name="Aziz S."/>
            <person name="Coretto E."/>
            <person name="Chronakova A."/>
            <person name="Sproer C."/>
            <person name="Huber K."/>
            <person name="Nouioui I."/>
            <person name="Gross H."/>
        </authorList>
    </citation>
    <scope>NUCLEOTIDE SEQUENCE</scope>
    <source>
        <strain evidence="3">DSM 103493</strain>
    </source>
</reference>
<protein>
    <submittedName>
        <fullName evidence="3">Uncharacterized protein</fullName>
    </submittedName>
</protein>
<name>A0A9X1PX79_STRM4</name>
<proteinExistence type="predicted"/>
<dbReference type="EMBL" id="JAKEIP010000025">
    <property type="protein sequence ID" value="MCF1593894.1"/>
    <property type="molecule type" value="Genomic_DNA"/>
</dbReference>
<feature type="transmembrane region" description="Helical" evidence="2">
    <location>
        <begin position="54"/>
        <end position="76"/>
    </location>
</feature>
<dbReference type="Proteomes" id="UP001139384">
    <property type="component" value="Unassembled WGS sequence"/>
</dbReference>